<feature type="compositionally biased region" description="Polar residues" evidence="1">
    <location>
        <begin position="1"/>
        <end position="15"/>
    </location>
</feature>
<name>A0AAV3RU78_LITER</name>
<protein>
    <submittedName>
        <fullName evidence="2">Uncharacterized protein</fullName>
    </submittedName>
</protein>
<gene>
    <name evidence="2" type="ORF">LIER_32571</name>
</gene>
<dbReference type="Proteomes" id="UP001454036">
    <property type="component" value="Unassembled WGS sequence"/>
</dbReference>
<reference evidence="2 3" key="1">
    <citation type="submission" date="2024-01" db="EMBL/GenBank/DDBJ databases">
        <title>The complete chloroplast genome sequence of Lithospermum erythrorhizon: insights into the phylogenetic relationship among Boraginaceae species and the maternal lineages of purple gromwells.</title>
        <authorList>
            <person name="Okada T."/>
            <person name="Watanabe K."/>
        </authorList>
    </citation>
    <scope>NUCLEOTIDE SEQUENCE [LARGE SCALE GENOMIC DNA]</scope>
</reference>
<evidence type="ECO:0000313" key="3">
    <source>
        <dbReference type="Proteomes" id="UP001454036"/>
    </source>
</evidence>
<comment type="caution">
    <text evidence="2">The sequence shown here is derived from an EMBL/GenBank/DDBJ whole genome shotgun (WGS) entry which is preliminary data.</text>
</comment>
<evidence type="ECO:0000313" key="2">
    <source>
        <dbReference type="EMBL" id="GAA0185283.1"/>
    </source>
</evidence>
<keyword evidence="3" id="KW-1185">Reference proteome</keyword>
<feature type="region of interest" description="Disordered" evidence="1">
    <location>
        <begin position="1"/>
        <end position="28"/>
    </location>
</feature>
<evidence type="ECO:0000256" key="1">
    <source>
        <dbReference type="SAM" id="MobiDB-lite"/>
    </source>
</evidence>
<accession>A0AAV3RU78</accession>
<proteinExistence type="predicted"/>
<sequence length="84" mass="9556">MGQASNLKKSNTTPSMKDRDDPLDQRCHSTTDDTLVLYELSYAPKQLVNRNAAEERLCFRRHVARLLDASRLGICGYRIQPYAA</sequence>
<dbReference type="EMBL" id="BAABME010012578">
    <property type="protein sequence ID" value="GAA0185283.1"/>
    <property type="molecule type" value="Genomic_DNA"/>
</dbReference>
<dbReference type="AlphaFoldDB" id="A0AAV3RU78"/>
<organism evidence="2 3">
    <name type="scientific">Lithospermum erythrorhizon</name>
    <name type="common">Purple gromwell</name>
    <name type="synonym">Lithospermum officinale var. erythrorhizon</name>
    <dbReference type="NCBI Taxonomy" id="34254"/>
    <lineage>
        <taxon>Eukaryota</taxon>
        <taxon>Viridiplantae</taxon>
        <taxon>Streptophyta</taxon>
        <taxon>Embryophyta</taxon>
        <taxon>Tracheophyta</taxon>
        <taxon>Spermatophyta</taxon>
        <taxon>Magnoliopsida</taxon>
        <taxon>eudicotyledons</taxon>
        <taxon>Gunneridae</taxon>
        <taxon>Pentapetalae</taxon>
        <taxon>asterids</taxon>
        <taxon>lamiids</taxon>
        <taxon>Boraginales</taxon>
        <taxon>Boraginaceae</taxon>
        <taxon>Boraginoideae</taxon>
        <taxon>Lithospermeae</taxon>
        <taxon>Lithospermum</taxon>
    </lineage>
</organism>
<feature type="compositionally biased region" description="Basic and acidic residues" evidence="1">
    <location>
        <begin position="16"/>
        <end position="28"/>
    </location>
</feature>